<accession>A0A8S1IM81</accession>
<reference evidence="3" key="1">
    <citation type="submission" date="2020-12" db="EMBL/GenBank/DDBJ databases">
        <authorList>
            <person name="Iha C."/>
        </authorList>
    </citation>
    <scope>NUCLEOTIDE SEQUENCE</scope>
</reference>
<evidence type="ECO:0000256" key="1">
    <source>
        <dbReference type="SAM" id="MobiDB-lite"/>
    </source>
</evidence>
<dbReference type="Gene3D" id="1.20.1270.60">
    <property type="entry name" value="Arfaptin homology (AH) domain/BAR domain"/>
    <property type="match status" value="1"/>
</dbReference>
<name>A0A8S1IM81_9CHLO</name>
<dbReference type="AlphaFoldDB" id="A0A8S1IM81"/>
<evidence type="ECO:0000313" key="4">
    <source>
        <dbReference type="Proteomes" id="UP000708148"/>
    </source>
</evidence>
<dbReference type="PROSITE" id="PS50003">
    <property type="entry name" value="PH_DOMAIN"/>
    <property type="match status" value="1"/>
</dbReference>
<dbReference type="OrthoDB" id="512557at2759"/>
<sequence>MPGRRVGRQEAERALAGLPGAGGRGRWAGSQREGRVVRCVSAQPGVQGRRGDGHPCGPPAFPASFCGPSLGVADVEEQLSVEESLKQHAMAKLTPRFTLSDIAQNPELAKAAKLELAGQRKSDGTENLSSCDAQSRVTEMEHVRFATDTADRDAERELQAGMEQVDVLLKRLEAGRRSVEQMLKFVQKLYQANVAYSRAMMNAARAAVSSMGTSADWKCASDGISELPMVVGGAHSQISQVLVECTAKLQGSLKASRLLSDELTSTSAKIQSDIAASRSALAKALVLHERAAHAFGMSLDQGISRSHDKQKDPWLTEGRLAAGHSELLEAQHSYRAFLADAFKRVRDAEAYRLVMIKSSMATVLRSHGPTYEEQVSPFVSELTRVVGEVSAEGEVEDLEEGANMHEDSALALGTQRKEEKTLMCGDLFSSPDIIRQGDLEMQAAGDSKWSKGHFVLTQSGFLYGFIGEARSGPVPTFSMALMRCSFEEGEAPVFSITDGGLGWMRGRGRTIRLKAPSVNECCEWAIVMRETIAILQGRL</sequence>
<gene>
    <name evidence="3" type="ORF">OSTQU699_LOCUS1486</name>
</gene>
<dbReference type="Pfam" id="PF20399">
    <property type="entry name" value="PH_20"/>
    <property type="match status" value="1"/>
</dbReference>
<evidence type="ECO:0000313" key="3">
    <source>
        <dbReference type="EMBL" id="CAD7696125.1"/>
    </source>
</evidence>
<dbReference type="Gene3D" id="2.30.29.30">
    <property type="entry name" value="Pleckstrin-homology domain (PH domain)/Phosphotyrosine-binding domain (PTB)"/>
    <property type="match status" value="1"/>
</dbReference>
<dbReference type="InterPro" id="IPR046869">
    <property type="entry name" value="SLM1/RGC1-like_PH"/>
</dbReference>
<dbReference type="InterPro" id="IPR001849">
    <property type="entry name" value="PH_domain"/>
</dbReference>
<evidence type="ECO:0000259" key="2">
    <source>
        <dbReference type="PROSITE" id="PS50003"/>
    </source>
</evidence>
<keyword evidence="4" id="KW-1185">Reference proteome</keyword>
<dbReference type="EMBL" id="CAJHUC010000436">
    <property type="protein sequence ID" value="CAD7696125.1"/>
    <property type="molecule type" value="Genomic_DNA"/>
</dbReference>
<dbReference type="SUPFAM" id="SSF103657">
    <property type="entry name" value="BAR/IMD domain-like"/>
    <property type="match status" value="1"/>
</dbReference>
<dbReference type="SMART" id="SM00233">
    <property type="entry name" value="PH"/>
    <property type="match status" value="1"/>
</dbReference>
<dbReference type="InterPro" id="IPR027267">
    <property type="entry name" value="AH/BAR_dom_sf"/>
</dbReference>
<protein>
    <recommendedName>
        <fullName evidence="2">PH domain-containing protein</fullName>
    </recommendedName>
</protein>
<feature type="domain" description="PH" evidence="2">
    <location>
        <begin position="432"/>
        <end position="533"/>
    </location>
</feature>
<dbReference type="SUPFAM" id="SSF50729">
    <property type="entry name" value="PH domain-like"/>
    <property type="match status" value="1"/>
</dbReference>
<comment type="caution">
    <text evidence="3">The sequence shown here is derived from an EMBL/GenBank/DDBJ whole genome shotgun (WGS) entry which is preliminary data.</text>
</comment>
<organism evidence="3 4">
    <name type="scientific">Ostreobium quekettii</name>
    <dbReference type="NCBI Taxonomy" id="121088"/>
    <lineage>
        <taxon>Eukaryota</taxon>
        <taxon>Viridiplantae</taxon>
        <taxon>Chlorophyta</taxon>
        <taxon>core chlorophytes</taxon>
        <taxon>Ulvophyceae</taxon>
        <taxon>TCBD clade</taxon>
        <taxon>Bryopsidales</taxon>
        <taxon>Ostreobineae</taxon>
        <taxon>Ostreobiaceae</taxon>
        <taxon>Ostreobium</taxon>
    </lineage>
</organism>
<dbReference type="Proteomes" id="UP000708148">
    <property type="component" value="Unassembled WGS sequence"/>
</dbReference>
<proteinExistence type="predicted"/>
<feature type="region of interest" description="Disordered" evidence="1">
    <location>
        <begin position="1"/>
        <end position="34"/>
    </location>
</feature>
<dbReference type="InterPro" id="IPR011993">
    <property type="entry name" value="PH-like_dom_sf"/>
</dbReference>